<accession>A0A833H031</accession>
<comment type="caution">
    <text evidence="3">The sequence shown here is derived from an EMBL/GenBank/DDBJ whole genome shotgun (WGS) entry which is preliminary data.</text>
</comment>
<dbReference type="Pfam" id="PF07510">
    <property type="entry name" value="GmrSD_C"/>
    <property type="match status" value="1"/>
</dbReference>
<evidence type="ECO:0000313" key="3">
    <source>
        <dbReference type="EMBL" id="KAB2931314.1"/>
    </source>
</evidence>
<evidence type="ECO:0000313" key="4">
    <source>
        <dbReference type="Proteomes" id="UP000460298"/>
    </source>
</evidence>
<dbReference type="Pfam" id="PF03235">
    <property type="entry name" value="GmrSD_N"/>
    <property type="match status" value="1"/>
</dbReference>
<reference evidence="3 4" key="1">
    <citation type="submission" date="2019-10" db="EMBL/GenBank/DDBJ databases">
        <title>Extracellular Electron Transfer in a Candidatus Methanoperedens spp. Enrichment Culture.</title>
        <authorList>
            <person name="Berger S."/>
            <person name="Rangel Shaw D."/>
            <person name="Berben T."/>
            <person name="In 'T Zandt M."/>
            <person name="Frank J."/>
            <person name="Reimann J."/>
            <person name="Jetten M.S.M."/>
            <person name="Welte C.U."/>
        </authorList>
    </citation>
    <scope>NUCLEOTIDE SEQUENCE [LARGE SCALE GENOMIC DNA]</scope>
    <source>
        <strain evidence="3">SB12</strain>
    </source>
</reference>
<name>A0A833H031_9LEPT</name>
<protein>
    <submittedName>
        <fullName evidence="3">DUF262 domain-containing protein</fullName>
    </submittedName>
</protein>
<dbReference type="InterPro" id="IPR011089">
    <property type="entry name" value="GmrSD_C"/>
</dbReference>
<dbReference type="PANTHER" id="PTHR35149:SF1">
    <property type="entry name" value="DUF5655 DOMAIN-CONTAINING PROTEIN"/>
    <property type="match status" value="1"/>
</dbReference>
<dbReference type="Proteomes" id="UP000460298">
    <property type="component" value="Unassembled WGS sequence"/>
</dbReference>
<dbReference type="PANTHER" id="PTHR35149">
    <property type="entry name" value="SLL5132 PROTEIN"/>
    <property type="match status" value="1"/>
</dbReference>
<proteinExistence type="predicted"/>
<dbReference type="AlphaFoldDB" id="A0A833H031"/>
<evidence type="ECO:0000259" key="1">
    <source>
        <dbReference type="Pfam" id="PF03235"/>
    </source>
</evidence>
<evidence type="ECO:0000259" key="2">
    <source>
        <dbReference type="Pfam" id="PF07510"/>
    </source>
</evidence>
<gene>
    <name evidence="3" type="ORF">F9K24_13810</name>
</gene>
<sequence length="567" mass="65298">MQPQYLKLNELLQNRIFTVPEYQRPYSWESAQRQDLFEDIQKLMNKRDQSHHFMATVVAMNPRKLIPISIHEFNQIDLVDGQQRITSLVILLNEIATKLAASNEAAEKSAGDELKKLLVKQDNNTILLQTNHDSSGLLTNYLRGEPQWNKTPETLAERNLRNAVNESAAISAKWSKANQILDALRVIQNRLAFLYYELDDEGLVYSTFEVLNSRGRPVEWLDKTKSMLMGIIYDRFPKAYAAKFDESHRTWTKLYEIMGVKNISGDEILRFAATLRAEEQPSRTLSAEAAYSRFRELAIEKPNQINTLMGFLVSTAESLKVLYDDSTRSTLTNIAQARLLYLSISASRILKDAEKKLLLDLWEKVTFLVYGLARRDSRTCVGDFVRLAYSIYNDETASVTDWINDLKAIANGFDLTAEVDALLKGRDCYTDWTNELRYFLFRYEQMLAADSKIRSNHLVWSDIWSSNATETIEHICPQTPSPEWVGALGKGRDVWVNNVNRLGNLILLPRGLNSEASNLPYKEKRKLYKKANMLHHDEVIKVANWDRAAIEKRERGLRDFALKTWKI</sequence>
<dbReference type="EMBL" id="WBUI01000014">
    <property type="protein sequence ID" value="KAB2931314.1"/>
    <property type="molecule type" value="Genomic_DNA"/>
</dbReference>
<organism evidence="3 4">
    <name type="scientific">Leptonema illini</name>
    <dbReference type="NCBI Taxonomy" id="183"/>
    <lineage>
        <taxon>Bacteria</taxon>
        <taxon>Pseudomonadati</taxon>
        <taxon>Spirochaetota</taxon>
        <taxon>Spirochaetia</taxon>
        <taxon>Leptospirales</taxon>
        <taxon>Leptospiraceae</taxon>
        <taxon>Leptonema</taxon>
    </lineage>
</organism>
<dbReference type="InterPro" id="IPR004919">
    <property type="entry name" value="GmrSD_N"/>
</dbReference>
<feature type="domain" description="GmrSD restriction endonucleases N-terminal" evidence="1">
    <location>
        <begin position="8"/>
        <end position="228"/>
    </location>
</feature>
<feature type="domain" description="GmrSD restriction endonucleases C-terminal" evidence="2">
    <location>
        <begin position="420"/>
        <end position="558"/>
    </location>
</feature>